<feature type="region of interest" description="Disordered" evidence="1">
    <location>
        <begin position="355"/>
        <end position="447"/>
    </location>
</feature>
<feature type="compositionally biased region" description="Polar residues" evidence="1">
    <location>
        <begin position="137"/>
        <end position="151"/>
    </location>
</feature>
<accession>A0A6P6JQU5</accession>
<name>A0A6P6JQU5_CARAU</name>
<proteinExistence type="predicted"/>
<feature type="compositionally biased region" description="Basic residues" evidence="1">
    <location>
        <begin position="379"/>
        <end position="400"/>
    </location>
</feature>
<reference evidence="3" key="1">
    <citation type="submission" date="2025-08" db="UniProtKB">
        <authorList>
            <consortium name="RefSeq"/>
        </authorList>
    </citation>
    <scope>IDENTIFICATION</scope>
    <source>
        <strain evidence="3">Wakin</strain>
        <tissue evidence="3">Muscle</tissue>
    </source>
</reference>
<dbReference type="AlphaFoldDB" id="A0A6P6JQU5"/>
<evidence type="ECO:0000313" key="2">
    <source>
        <dbReference type="Proteomes" id="UP000515129"/>
    </source>
</evidence>
<evidence type="ECO:0000256" key="1">
    <source>
        <dbReference type="SAM" id="MobiDB-lite"/>
    </source>
</evidence>
<feature type="compositionally biased region" description="Basic and acidic residues" evidence="1">
    <location>
        <begin position="434"/>
        <end position="446"/>
    </location>
</feature>
<keyword evidence="2" id="KW-1185">Reference proteome</keyword>
<feature type="compositionally biased region" description="Low complexity" evidence="1">
    <location>
        <begin position="516"/>
        <end position="531"/>
    </location>
</feature>
<evidence type="ECO:0000313" key="3">
    <source>
        <dbReference type="RefSeq" id="XP_026061975.1"/>
    </source>
</evidence>
<dbReference type="Proteomes" id="UP000515129">
    <property type="component" value="Chromosome 27"/>
</dbReference>
<organism evidence="2 3">
    <name type="scientific">Carassius auratus</name>
    <name type="common">Goldfish</name>
    <dbReference type="NCBI Taxonomy" id="7957"/>
    <lineage>
        <taxon>Eukaryota</taxon>
        <taxon>Metazoa</taxon>
        <taxon>Chordata</taxon>
        <taxon>Craniata</taxon>
        <taxon>Vertebrata</taxon>
        <taxon>Euteleostomi</taxon>
        <taxon>Actinopterygii</taxon>
        <taxon>Neopterygii</taxon>
        <taxon>Teleostei</taxon>
        <taxon>Ostariophysi</taxon>
        <taxon>Cypriniformes</taxon>
        <taxon>Cyprinidae</taxon>
        <taxon>Cyprininae</taxon>
        <taxon>Carassius</taxon>
    </lineage>
</organism>
<gene>
    <name evidence="3" type="primary">fam151a</name>
</gene>
<dbReference type="CTD" id="338094"/>
<protein>
    <submittedName>
        <fullName evidence="3">Protein FAM151A isoform X2</fullName>
    </submittedName>
</protein>
<dbReference type="GeneID" id="113045659"/>
<feature type="region of interest" description="Disordered" evidence="1">
    <location>
        <begin position="123"/>
        <end position="151"/>
    </location>
</feature>
<dbReference type="RefSeq" id="XP_026061975.1">
    <property type="nucleotide sequence ID" value="XM_026206190.1"/>
</dbReference>
<feature type="region of interest" description="Disordered" evidence="1">
    <location>
        <begin position="306"/>
        <end position="343"/>
    </location>
</feature>
<feature type="region of interest" description="Disordered" evidence="1">
    <location>
        <begin position="509"/>
        <end position="572"/>
    </location>
</feature>
<sequence length="572" mass="64500">MLLLPLYFHFWEENRVGESGLESIQWNFCEDKETLTKCHALYNSNYKSHQPWDREDSPCQGSDMLGSHFTCHKCSSTAHVVGKHKRETVLHKPTHVGEQLANHQHEGNDKHSVLQQRIKEISGQRHNESGAGIPNSYLGSQGTSSQHRGGSNDISAVRMRQLALRNHFSALQRGALRPPEQLYNEITQGNHSLLKPQAEEVGVQPIYQTISCLHCHQTYEYRQAGINNQNFTFTTHSKNTVQNGAQMYNAMLYKDNLGYDKSKDGRHGESQAAELGFKLDSQRSVTFDLGETEKHVLTTMVDRHKKKSKMKDFKTSTQKTPCKLGKTKSSTQGHLKTQKTRVQAKRTLKVKLNLNPLRKISVHPKSTDKEEIEEDKMYKKGKKEKLKRKKNKRDHLKLNKTSKESKDNTEFSGSEEEENDAIQDISKKKHTKKGNQESKSLSKDTDYFNTEKGQTSISVQGETEIASTLPLTLNLALPDDHNVLTAPSPPDVLDSSDTQQLSNLNIALPVSESTDPQDLVDQSSSSDLISSGAPVIQEYVSSAEGSPKRKLRLILPEKTTNRPQTALDKKIR</sequence>